<dbReference type="EMBL" id="PXOH01000043">
    <property type="protein sequence ID" value="PSF31431.1"/>
    <property type="molecule type" value="Genomic_DNA"/>
</dbReference>
<gene>
    <name evidence="3" type="ORF">C7H19_22555</name>
</gene>
<accession>A0A2T1LRQ3</accession>
<evidence type="ECO:0000256" key="1">
    <source>
        <dbReference type="ARBA" id="ARBA00022801"/>
    </source>
</evidence>
<dbReference type="Pfam" id="PF00561">
    <property type="entry name" value="Abhydrolase_1"/>
    <property type="match status" value="1"/>
</dbReference>
<dbReference type="InterPro" id="IPR050266">
    <property type="entry name" value="AB_hydrolase_sf"/>
</dbReference>
<keyword evidence="1 3" id="KW-0378">Hydrolase</keyword>
<dbReference type="Gene3D" id="3.40.50.1820">
    <property type="entry name" value="alpha/beta hydrolase"/>
    <property type="match status" value="1"/>
</dbReference>
<dbReference type="InterPro" id="IPR000073">
    <property type="entry name" value="AB_hydrolase_1"/>
</dbReference>
<dbReference type="Proteomes" id="UP000239001">
    <property type="component" value="Unassembled WGS sequence"/>
</dbReference>
<protein>
    <submittedName>
        <fullName evidence="3">Alpha/beta hydrolase</fullName>
    </submittedName>
</protein>
<comment type="caution">
    <text evidence="3">The sequence shown here is derived from an EMBL/GenBank/DDBJ whole genome shotgun (WGS) entry which is preliminary data.</text>
</comment>
<dbReference type="SUPFAM" id="SSF53474">
    <property type="entry name" value="alpha/beta-Hydrolases"/>
    <property type="match status" value="1"/>
</dbReference>
<dbReference type="InterPro" id="IPR029058">
    <property type="entry name" value="AB_hydrolase_fold"/>
</dbReference>
<name>A0A2T1LRQ3_9CHRO</name>
<dbReference type="GO" id="GO:0016787">
    <property type="term" value="F:hydrolase activity"/>
    <property type="evidence" value="ECO:0007669"/>
    <property type="project" value="UniProtKB-KW"/>
</dbReference>
<proteinExistence type="predicted"/>
<dbReference type="GO" id="GO:0016020">
    <property type="term" value="C:membrane"/>
    <property type="evidence" value="ECO:0007669"/>
    <property type="project" value="TreeGrafter"/>
</dbReference>
<dbReference type="AlphaFoldDB" id="A0A2T1LRQ3"/>
<dbReference type="PANTHER" id="PTHR43798">
    <property type="entry name" value="MONOACYLGLYCEROL LIPASE"/>
    <property type="match status" value="1"/>
</dbReference>
<dbReference type="OrthoDB" id="252464at2"/>
<dbReference type="PRINTS" id="PR00111">
    <property type="entry name" value="ABHYDROLASE"/>
</dbReference>
<reference evidence="3 4" key="1">
    <citation type="submission" date="2018-03" db="EMBL/GenBank/DDBJ databases">
        <title>The ancient ancestry and fast evolution of plastids.</title>
        <authorList>
            <person name="Moore K.R."/>
            <person name="Magnabosco C."/>
            <person name="Momper L."/>
            <person name="Gold D.A."/>
            <person name="Bosak T."/>
            <person name="Fournier G.P."/>
        </authorList>
    </citation>
    <scope>NUCLEOTIDE SEQUENCE [LARGE SCALE GENOMIC DNA]</scope>
    <source>
        <strain evidence="3 4">CCALA 016</strain>
    </source>
</reference>
<evidence type="ECO:0000313" key="3">
    <source>
        <dbReference type="EMBL" id="PSF31431.1"/>
    </source>
</evidence>
<feature type="domain" description="AB hydrolase-1" evidence="2">
    <location>
        <begin position="33"/>
        <end position="271"/>
    </location>
</feature>
<reference evidence="3 4" key="2">
    <citation type="submission" date="2018-03" db="EMBL/GenBank/DDBJ databases">
        <authorList>
            <person name="Keele B.F."/>
        </authorList>
    </citation>
    <scope>NUCLEOTIDE SEQUENCE [LARGE SCALE GENOMIC DNA]</scope>
    <source>
        <strain evidence="3 4">CCALA 016</strain>
    </source>
</reference>
<dbReference type="PANTHER" id="PTHR43798:SF31">
    <property type="entry name" value="AB HYDROLASE SUPERFAMILY PROTEIN YCLE"/>
    <property type="match status" value="1"/>
</dbReference>
<organism evidence="3 4">
    <name type="scientific">Aphanothece hegewaldii CCALA 016</name>
    <dbReference type="NCBI Taxonomy" id="2107694"/>
    <lineage>
        <taxon>Bacteria</taxon>
        <taxon>Bacillati</taxon>
        <taxon>Cyanobacteriota</taxon>
        <taxon>Cyanophyceae</taxon>
        <taxon>Oscillatoriophycideae</taxon>
        <taxon>Chroococcales</taxon>
        <taxon>Aphanothecaceae</taxon>
        <taxon>Aphanothece</taxon>
    </lineage>
</organism>
<evidence type="ECO:0000259" key="2">
    <source>
        <dbReference type="Pfam" id="PF00561"/>
    </source>
</evidence>
<sequence>MTTGTVYQKTINIRGVDHYYEWIRQSNEQSNKPIMVFIHGWGGSARYWKSTAVALSDQYDCLLYDLRGFGRSKLPTTSVEISYELEEYADDLAFLLDALKIDKIYLNSHSMGASVGTFFITSYPERVEKAILTCNGIFEYDEKAFATFYKFGGYVVKFRYPWFLKFPLADRLFMARFLHRPIDKAERVAFLEDFLLADYDAALGTIFTSVSKQAVEVMPQKFMQISTPTLLISGEKDIIIPAKLGQQAAKLNPQIQYVEMPKTAHFPMLEDAQTYLQIVREFLQK</sequence>
<evidence type="ECO:0000313" key="4">
    <source>
        <dbReference type="Proteomes" id="UP000239001"/>
    </source>
</evidence>
<dbReference type="RefSeq" id="WP_106459167.1">
    <property type="nucleotide sequence ID" value="NZ_PXOH01000043.1"/>
</dbReference>
<keyword evidence="4" id="KW-1185">Reference proteome</keyword>